<accession>A0A9Q1J8D8</accession>
<evidence type="ECO:0000313" key="3">
    <source>
        <dbReference type="Proteomes" id="UP001152622"/>
    </source>
</evidence>
<gene>
    <name evidence="2" type="ORF">SKAU_G00111590</name>
</gene>
<name>A0A9Q1J8D8_SYNKA</name>
<comment type="caution">
    <text evidence="2">The sequence shown here is derived from an EMBL/GenBank/DDBJ whole genome shotgun (WGS) entry which is preliminary data.</text>
</comment>
<dbReference type="EMBL" id="JAINUF010000003">
    <property type="protein sequence ID" value="KAJ8371131.1"/>
    <property type="molecule type" value="Genomic_DNA"/>
</dbReference>
<evidence type="ECO:0000256" key="1">
    <source>
        <dbReference type="SAM" id="MobiDB-lite"/>
    </source>
</evidence>
<dbReference type="Proteomes" id="UP001152622">
    <property type="component" value="Chromosome 3"/>
</dbReference>
<organism evidence="2 3">
    <name type="scientific">Synaphobranchus kaupii</name>
    <name type="common">Kaup's arrowtooth eel</name>
    <dbReference type="NCBI Taxonomy" id="118154"/>
    <lineage>
        <taxon>Eukaryota</taxon>
        <taxon>Metazoa</taxon>
        <taxon>Chordata</taxon>
        <taxon>Craniata</taxon>
        <taxon>Vertebrata</taxon>
        <taxon>Euteleostomi</taxon>
        <taxon>Actinopterygii</taxon>
        <taxon>Neopterygii</taxon>
        <taxon>Teleostei</taxon>
        <taxon>Anguilliformes</taxon>
        <taxon>Synaphobranchidae</taxon>
        <taxon>Synaphobranchus</taxon>
    </lineage>
</organism>
<sequence length="165" mass="17596">MGGVASLISVAICHIDQRAAISTSRRVRTKRPSSDNRRHQGLLTVGPSVSTSRLRSVHAVCGGGFPGGTSPQNGGGRAPCAVNNPHFVSAQLGQGKRSSRVRYVRPWHLFLFSETVAESNPASRPPRSPGVGEKIVTTTLISPPWRDAEAVRAPHAGFFNPVRCP</sequence>
<feature type="region of interest" description="Disordered" evidence="1">
    <location>
        <begin position="23"/>
        <end position="43"/>
    </location>
</feature>
<evidence type="ECO:0000313" key="2">
    <source>
        <dbReference type="EMBL" id="KAJ8371131.1"/>
    </source>
</evidence>
<proteinExistence type="predicted"/>
<protein>
    <submittedName>
        <fullName evidence="2">Uncharacterized protein</fullName>
    </submittedName>
</protein>
<keyword evidence="3" id="KW-1185">Reference proteome</keyword>
<dbReference type="AlphaFoldDB" id="A0A9Q1J8D8"/>
<reference evidence="2" key="1">
    <citation type="journal article" date="2023" name="Science">
        <title>Genome structures resolve the early diversification of teleost fishes.</title>
        <authorList>
            <person name="Parey E."/>
            <person name="Louis A."/>
            <person name="Montfort J."/>
            <person name="Bouchez O."/>
            <person name="Roques C."/>
            <person name="Iampietro C."/>
            <person name="Lluch J."/>
            <person name="Castinel A."/>
            <person name="Donnadieu C."/>
            <person name="Desvignes T."/>
            <person name="Floi Bucao C."/>
            <person name="Jouanno E."/>
            <person name="Wen M."/>
            <person name="Mejri S."/>
            <person name="Dirks R."/>
            <person name="Jansen H."/>
            <person name="Henkel C."/>
            <person name="Chen W.J."/>
            <person name="Zahm M."/>
            <person name="Cabau C."/>
            <person name="Klopp C."/>
            <person name="Thompson A.W."/>
            <person name="Robinson-Rechavi M."/>
            <person name="Braasch I."/>
            <person name="Lecointre G."/>
            <person name="Bobe J."/>
            <person name="Postlethwait J.H."/>
            <person name="Berthelot C."/>
            <person name="Roest Crollius H."/>
            <person name="Guiguen Y."/>
        </authorList>
    </citation>
    <scope>NUCLEOTIDE SEQUENCE</scope>
    <source>
        <strain evidence="2">WJC10195</strain>
    </source>
</reference>